<accession>A0A1B6F1G9</accession>
<gene>
    <name evidence="1" type="ORF">g.43955</name>
</gene>
<feature type="non-terminal residue" evidence="1">
    <location>
        <position position="1"/>
    </location>
</feature>
<reference evidence="1" key="1">
    <citation type="submission" date="2015-11" db="EMBL/GenBank/DDBJ databases">
        <title>De novo transcriptome assembly of four potential Pierce s Disease insect vectors from Arizona vineyards.</title>
        <authorList>
            <person name="Tassone E.E."/>
        </authorList>
    </citation>
    <scope>NUCLEOTIDE SEQUENCE</scope>
</reference>
<name>A0A1B6F1G9_9HEMI</name>
<organism evidence="1">
    <name type="scientific">Cuerna arida</name>
    <dbReference type="NCBI Taxonomy" id="1464854"/>
    <lineage>
        <taxon>Eukaryota</taxon>
        <taxon>Metazoa</taxon>
        <taxon>Ecdysozoa</taxon>
        <taxon>Arthropoda</taxon>
        <taxon>Hexapoda</taxon>
        <taxon>Insecta</taxon>
        <taxon>Pterygota</taxon>
        <taxon>Neoptera</taxon>
        <taxon>Paraneoptera</taxon>
        <taxon>Hemiptera</taxon>
        <taxon>Auchenorrhyncha</taxon>
        <taxon>Membracoidea</taxon>
        <taxon>Cicadellidae</taxon>
        <taxon>Cicadellinae</taxon>
        <taxon>Proconiini</taxon>
        <taxon>Cuerna</taxon>
    </lineage>
</organism>
<evidence type="ECO:0000313" key="1">
    <source>
        <dbReference type="EMBL" id="JAS44146.1"/>
    </source>
</evidence>
<feature type="non-terminal residue" evidence="1">
    <location>
        <position position="167"/>
    </location>
</feature>
<dbReference type="EMBL" id="GECZ01025623">
    <property type="protein sequence ID" value="JAS44146.1"/>
    <property type="molecule type" value="Transcribed_RNA"/>
</dbReference>
<protein>
    <submittedName>
        <fullName evidence="1">Uncharacterized protein</fullName>
    </submittedName>
</protein>
<proteinExistence type="predicted"/>
<sequence>KSTKQIILQKSDTLLWLNESNSINTSDGEQKYTSVSENISDIDFEAENKRVLGSTAENSTTTSFYLLYSTFGLTPSNKSNTVDGKLNYITDGHNSSANNYRLNETEYSKPYFLSVTYQNLTSSDEHYNTYTTTGKTMIVTKQSKSDLASKQDNFKFVNTTHNIEIIG</sequence>
<dbReference type="AlphaFoldDB" id="A0A1B6F1G9"/>